<keyword evidence="7" id="KW-1185">Reference proteome</keyword>
<name>A0A923RKF7_9FIRM</name>
<dbReference type="PRINTS" id="PR00990">
    <property type="entry name" value="RIBOKINASE"/>
</dbReference>
<keyword evidence="2 4" id="KW-0808">Transferase</keyword>
<gene>
    <name evidence="6" type="ORF">H8S44_00055</name>
</gene>
<reference evidence="6" key="1">
    <citation type="submission" date="2020-08" db="EMBL/GenBank/DDBJ databases">
        <title>Genome public.</title>
        <authorList>
            <person name="Liu C."/>
            <person name="Sun Q."/>
        </authorList>
    </citation>
    <scope>NUCLEOTIDE SEQUENCE</scope>
    <source>
        <strain evidence="6">NSJ-68</strain>
    </source>
</reference>
<accession>A0A923RKF7</accession>
<keyword evidence="3 4" id="KW-0418">Kinase</keyword>
<sequence length="318" mass="33865">MYDVTVIGAAILDVLAHPVNVSELDGRSYPTDGISLTIGGDAANEATTLARLGKKVHLITKVGRDMAGQILLSHFQENGISTEDSIVEEALDTGINLVLIAPDAERSFITNRNGSLRRLALEDISPEALGKSPLVSFASIFVSPLFDTDAMETLFRSIKEKGAVLCADMTRCKNGETIRDIQPALAHLDYLFPNYEEAKAVSGWTEPEEIADAFLEAGVSNIVIKLGAKGCFLKNSREALLIPAYPGTNCVDTTGAGDNFAAGFLYALSEGMEPGDCARFATAAASIAVESVGACTGIRSPEPVLERFHRLQKLSAIS</sequence>
<dbReference type="Proteomes" id="UP000649345">
    <property type="component" value="Unassembled WGS sequence"/>
</dbReference>
<dbReference type="PANTHER" id="PTHR10584">
    <property type="entry name" value="SUGAR KINASE"/>
    <property type="match status" value="1"/>
</dbReference>
<dbReference type="RefSeq" id="WP_186872989.1">
    <property type="nucleotide sequence ID" value="NZ_JACOOR010000001.1"/>
</dbReference>
<dbReference type="Pfam" id="PF00294">
    <property type="entry name" value="PfkB"/>
    <property type="match status" value="1"/>
</dbReference>
<dbReference type="InterPro" id="IPR002139">
    <property type="entry name" value="Ribo/fructo_kinase"/>
</dbReference>
<evidence type="ECO:0000313" key="6">
    <source>
        <dbReference type="EMBL" id="MBC5658179.1"/>
    </source>
</evidence>
<dbReference type="InterPro" id="IPR029056">
    <property type="entry name" value="Ribokinase-like"/>
</dbReference>
<dbReference type="InterPro" id="IPR002173">
    <property type="entry name" value="Carboh/pur_kinase_PfkB_CS"/>
</dbReference>
<dbReference type="CDD" id="cd01166">
    <property type="entry name" value="KdgK"/>
    <property type="match status" value="1"/>
</dbReference>
<proteinExistence type="inferred from homology"/>
<evidence type="ECO:0000256" key="4">
    <source>
        <dbReference type="RuleBase" id="RU003704"/>
    </source>
</evidence>
<dbReference type="AlphaFoldDB" id="A0A923RKF7"/>
<evidence type="ECO:0000256" key="2">
    <source>
        <dbReference type="ARBA" id="ARBA00022679"/>
    </source>
</evidence>
<evidence type="ECO:0000256" key="3">
    <source>
        <dbReference type="ARBA" id="ARBA00022777"/>
    </source>
</evidence>
<dbReference type="InterPro" id="IPR011611">
    <property type="entry name" value="PfkB_dom"/>
</dbReference>
<dbReference type="SUPFAM" id="SSF53613">
    <property type="entry name" value="Ribokinase-like"/>
    <property type="match status" value="1"/>
</dbReference>
<comment type="similarity">
    <text evidence="1 4">Belongs to the carbohydrate kinase PfkB family.</text>
</comment>
<organism evidence="6 7">
    <name type="scientific">Anaerosacchariphilus hominis</name>
    <dbReference type="NCBI Taxonomy" id="2763017"/>
    <lineage>
        <taxon>Bacteria</taxon>
        <taxon>Bacillati</taxon>
        <taxon>Bacillota</taxon>
        <taxon>Clostridia</taxon>
        <taxon>Lachnospirales</taxon>
        <taxon>Lachnospiraceae</taxon>
        <taxon>Anaerosacchariphilus</taxon>
    </lineage>
</organism>
<protein>
    <submittedName>
        <fullName evidence="6">Carbohydrate kinase family protein</fullName>
    </submittedName>
</protein>
<dbReference type="GO" id="GO:0016301">
    <property type="term" value="F:kinase activity"/>
    <property type="evidence" value="ECO:0007669"/>
    <property type="project" value="UniProtKB-KW"/>
</dbReference>
<dbReference type="GO" id="GO:0006796">
    <property type="term" value="P:phosphate-containing compound metabolic process"/>
    <property type="evidence" value="ECO:0007669"/>
    <property type="project" value="UniProtKB-ARBA"/>
</dbReference>
<dbReference type="PROSITE" id="PS00583">
    <property type="entry name" value="PFKB_KINASES_1"/>
    <property type="match status" value="1"/>
</dbReference>
<dbReference type="PROSITE" id="PS00584">
    <property type="entry name" value="PFKB_KINASES_2"/>
    <property type="match status" value="1"/>
</dbReference>
<dbReference type="Gene3D" id="3.40.1190.20">
    <property type="match status" value="1"/>
</dbReference>
<evidence type="ECO:0000256" key="1">
    <source>
        <dbReference type="ARBA" id="ARBA00010688"/>
    </source>
</evidence>
<dbReference type="PANTHER" id="PTHR10584:SF166">
    <property type="entry name" value="RIBOKINASE"/>
    <property type="match status" value="1"/>
</dbReference>
<dbReference type="EMBL" id="JACOOR010000001">
    <property type="protein sequence ID" value="MBC5658179.1"/>
    <property type="molecule type" value="Genomic_DNA"/>
</dbReference>
<comment type="caution">
    <text evidence="6">The sequence shown here is derived from an EMBL/GenBank/DDBJ whole genome shotgun (WGS) entry which is preliminary data.</text>
</comment>
<feature type="domain" description="Carbohydrate kinase PfkB" evidence="5">
    <location>
        <begin position="3"/>
        <end position="297"/>
    </location>
</feature>
<evidence type="ECO:0000259" key="5">
    <source>
        <dbReference type="Pfam" id="PF00294"/>
    </source>
</evidence>
<evidence type="ECO:0000313" key="7">
    <source>
        <dbReference type="Proteomes" id="UP000649345"/>
    </source>
</evidence>